<dbReference type="EMBL" id="MAGO01000005">
    <property type="protein sequence ID" value="OCC15425.1"/>
    <property type="molecule type" value="Genomic_DNA"/>
</dbReference>
<dbReference type="PATRIC" id="fig|1156395.6.peg.1187"/>
<comment type="cofactor">
    <cofactor evidence="6">
        <name>[4Fe-4S] cluster</name>
        <dbReference type="ChEBI" id="CHEBI:49883"/>
    </cofactor>
    <text evidence="6">Binds 1 [4Fe-4S] cluster. The cluster is coordinated with 3 cysteines and an exchangeable S-adenosyl-L-methionine.</text>
</comment>
<dbReference type="InterPro" id="IPR027596">
    <property type="entry name" value="AmmeMemoSam_rS"/>
</dbReference>
<dbReference type="PANTHER" id="PTHR30352:SF5">
    <property type="entry name" value="PYRUVATE FORMATE-LYASE 1-ACTIVATING ENZYME"/>
    <property type="match status" value="1"/>
</dbReference>
<gene>
    <name evidence="8" type="ORF">DBT_1172</name>
</gene>
<name>A0A1B9F6I9_9BACT</name>
<dbReference type="SMART" id="SM00729">
    <property type="entry name" value="Elp3"/>
    <property type="match status" value="1"/>
</dbReference>
<dbReference type="PROSITE" id="PS51918">
    <property type="entry name" value="RADICAL_SAM"/>
    <property type="match status" value="1"/>
</dbReference>
<comment type="caution">
    <text evidence="8">The sequence shown here is derived from an EMBL/GenBank/DDBJ whole genome shotgun (WGS) entry which is preliminary data.</text>
</comment>
<dbReference type="SFLD" id="SFLDG01101">
    <property type="entry name" value="Uncharacterised_Radical_SAM_Su"/>
    <property type="match status" value="1"/>
</dbReference>
<evidence type="ECO:0000256" key="6">
    <source>
        <dbReference type="PIRSR" id="PIRSR004869-50"/>
    </source>
</evidence>
<reference evidence="8 9" key="1">
    <citation type="submission" date="2016-06" db="EMBL/GenBank/DDBJ databases">
        <title>Respiratory ammonification of nitrate coupled to the oxidation of elemental sulfur in deep-sea autotrophic thermophilic bacteria.</title>
        <authorList>
            <person name="Slobodkina G.B."/>
            <person name="Mardanov A.V."/>
            <person name="Ravin N.V."/>
            <person name="Frolova A.A."/>
            <person name="Viryasiv M.B."/>
            <person name="Chernyh N.A."/>
            <person name="Bonch-Osmolovskaya E.A."/>
            <person name="Slobodkin A.I."/>
        </authorList>
    </citation>
    <scope>NUCLEOTIDE SEQUENCE [LARGE SCALE GENOMIC DNA]</scope>
    <source>
        <strain evidence="8 9">S69</strain>
    </source>
</reference>
<dbReference type="InterPro" id="IPR013785">
    <property type="entry name" value="Aldolase_TIM"/>
</dbReference>
<evidence type="ECO:0000313" key="8">
    <source>
        <dbReference type="EMBL" id="OCC15425.1"/>
    </source>
</evidence>
<evidence type="ECO:0000259" key="7">
    <source>
        <dbReference type="PROSITE" id="PS51918"/>
    </source>
</evidence>
<keyword evidence="8" id="KW-0670">Pyruvate</keyword>
<dbReference type="InterPro" id="IPR016431">
    <property type="entry name" value="Pyrv-formate_lyase-activ_prd"/>
</dbReference>
<dbReference type="CDD" id="cd01335">
    <property type="entry name" value="Radical_SAM"/>
    <property type="match status" value="1"/>
</dbReference>
<dbReference type="InterPro" id="IPR034457">
    <property type="entry name" value="Organic_radical-activating"/>
</dbReference>
<dbReference type="InterPro" id="IPR058240">
    <property type="entry name" value="rSAM_sf"/>
</dbReference>
<evidence type="ECO:0000256" key="5">
    <source>
        <dbReference type="ARBA" id="ARBA00023014"/>
    </source>
</evidence>
<feature type="binding site" evidence="6">
    <location>
        <position position="86"/>
    </location>
    <ligand>
        <name>[4Fe-4S] cluster</name>
        <dbReference type="ChEBI" id="CHEBI:49883"/>
        <note>4Fe-4S-S-AdoMet</note>
    </ligand>
</feature>
<dbReference type="InterPro" id="IPR007197">
    <property type="entry name" value="rSAM"/>
</dbReference>
<feature type="binding site" evidence="6">
    <location>
        <position position="89"/>
    </location>
    <ligand>
        <name>[4Fe-4S] cluster</name>
        <dbReference type="ChEBI" id="CHEBI:49883"/>
        <note>4Fe-4S-S-AdoMet</note>
    </ligand>
</feature>
<dbReference type="RefSeq" id="WP_067617491.1">
    <property type="nucleotide sequence ID" value="NZ_MAGO01000005.1"/>
</dbReference>
<accession>A0A1B9F6I9</accession>
<dbReference type="SUPFAM" id="SSF102114">
    <property type="entry name" value="Radical SAM enzymes"/>
    <property type="match status" value="1"/>
</dbReference>
<sequence length="348" mass="38525">MKKASFYKKEDEGKVKCSLCSHRCLIKTGKRGICGVRENLEGDLYSLVYGKVVSEIPDPIEKKPLFHFLPGSITYSISTVGCNFKCKHCQNWQISQCPHLHNGEIIGNDRTPEEIISGALSSGAKSISYTYVEPTIFYEFAYDCARLAKQQGLKNCFVSNGFMTEEVIKELSKVLDAINIDLKAFTDKFYKEICGARLQPVLDSIENMYKAGVWVEVTTLLIPGLNDSKEELKAIAKFIYSVSPDIPWHVTAFYPTYKLLECPPTTAETLQMARDIGLEQGLKFVYEGNVPGSGGENTTCPECGALLIERMGFRILKNNLKAENNGPRGSCPKCGLKIPGVWGGGDVS</sequence>
<evidence type="ECO:0000256" key="3">
    <source>
        <dbReference type="ARBA" id="ARBA00022723"/>
    </source>
</evidence>
<dbReference type="PANTHER" id="PTHR30352">
    <property type="entry name" value="PYRUVATE FORMATE-LYASE-ACTIVATING ENZYME"/>
    <property type="match status" value="1"/>
</dbReference>
<evidence type="ECO:0000313" key="9">
    <source>
        <dbReference type="Proteomes" id="UP000093080"/>
    </source>
</evidence>
<keyword evidence="1" id="KW-0004">4Fe-4S</keyword>
<protein>
    <submittedName>
        <fullName evidence="8">Radical SAM, Pyruvate-formate lyase-activating enzyme like</fullName>
    </submittedName>
</protein>
<dbReference type="GO" id="GO:0051539">
    <property type="term" value="F:4 iron, 4 sulfur cluster binding"/>
    <property type="evidence" value="ECO:0007669"/>
    <property type="project" value="UniProtKB-KW"/>
</dbReference>
<dbReference type="SFLD" id="SFLDS00029">
    <property type="entry name" value="Radical_SAM"/>
    <property type="match status" value="1"/>
</dbReference>
<keyword evidence="4 6" id="KW-0408">Iron</keyword>
<keyword evidence="3 6" id="KW-0479">Metal-binding</keyword>
<dbReference type="AlphaFoldDB" id="A0A1B9F6I9"/>
<dbReference type="PIRSF" id="PIRSF004869">
    <property type="entry name" value="PflX_prd"/>
    <property type="match status" value="1"/>
</dbReference>
<dbReference type="Pfam" id="PF04055">
    <property type="entry name" value="Radical_SAM"/>
    <property type="match status" value="1"/>
</dbReference>
<dbReference type="Gene3D" id="3.20.20.70">
    <property type="entry name" value="Aldolase class I"/>
    <property type="match status" value="1"/>
</dbReference>
<feature type="domain" description="Radical SAM core" evidence="7">
    <location>
        <begin position="67"/>
        <end position="279"/>
    </location>
</feature>
<keyword evidence="2 6" id="KW-0949">S-adenosyl-L-methionine</keyword>
<evidence type="ECO:0000256" key="2">
    <source>
        <dbReference type="ARBA" id="ARBA00022691"/>
    </source>
</evidence>
<feature type="binding site" evidence="6">
    <location>
        <position position="82"/>
    </location>
    <ligand>
        <name>[4Fe-4S] cluster</name>
        <dbReference type="ChEBI" id="CHEBI:49883"/>
        <note>4Fe-4S-S-AdoMet</note>
    </ligand>
</feature>
<evidence type="ECO:0000256" key="1">
    <source>
        <dbReference type="ARBA" id="ARBA00022485"/>
    </source>
</evidence>
<dbReference type="Proteomes" id="UP000093080">
    <property type="component" value="Unassembled WGS sequence"/>
</dbReference>
<keyword evidence="9" id="KW-1185">Reference proteome</keyword>
<dbReference type="GO" id="GO:0016829">
    <property type="term" value="F:lyase activity"/>
    <property type="evidence" value="ECO:0007669"/>
    <property type="project" value="UniProtKB-KW"/>
</dbReference>
<keyword evidence="5 6" id="KW-0411">Iron-sulfur</keyword>
<proteinExistence type="predicted"/>
<dbReference type="NCBIfam" id="TIGR04337">
    <property type="entry name" value="AmmeMemoSam_rS"/>
    <property type="match status" value="1"/>
</dbReference>
<dbReference type="OrthoDB" id="9778883at2"/>
<organism evidence="8 9">
    <name type="scientific">Dissulfuribacter thermophilus</name>
    <dbReference type="NCBI Taxonomy" id="1156395"/>
    <lineage>
        <taxon>Bacteria</taxon>
        <taxon>Pseudomonadati</taxon>
        <taxon>Thermodesulfobacteriota</taxon>
        <taxon>Dissulfuribacteria</taxon>
        <taxon>Dissulfuribacterales</taxon>
        <taxon>Dissulfuribacteraceae</taxon>
        <taxon>Dissulfuribacter</taxon>
    </lineage>
</organism>
<dbReference type="GO" id="GO:0046872">
    <property type="term" value="F:metal ion binding"/>
    <property type="evidence" value="ECO:0007669"/>
    <property type="project" value="UniProtKB-KW"/>
</dbReference>
<keyword evidence="8" id="KW-0456">Lyase</keyword>
<evidence type="ECO:0000256" key="4">
    <source>
        <dbReference type="ARBA" id="ARBA00023004"/>
    </source>
</evidence>
<dbReference type="STRING" id="1156395.DBT_1172"/>
<dbReference type="InterPro" id="IPR006638">
    <property type="entry name" value="Elp3/MiaA/NifB-like_rSAM"/>
</dbReference>